<dbReference type="Pfam" id="PF01835">
    <property type="entry name" value="MG2"/>
    <property type="match status" value="1"/>
</dbReference>
<dbReference type="PANTHER" id="PTHR40094">
    <property type="entry name" value="ALPHA-2-MACROGLOBULIN HOMOLOG"/>
    <property type="match status" value="1"/>
</dbReference>
<dbReference type="OrthoDB" id="9767116at2"/>
<dbReference type="Pfam" id="PF07703">
    <property type="entry name" value="A2M_BRD"/>
    <property type="match status" value="1"/>
</dbReference>
<dbReference type="Gene3D" id="1.50.10.20">
    <property type="match status" value="1"/>
</dbReference>
<dbReference type="PATRIC" id="fig|1603606.3.peg.498"/>
<dbReference type="Gene3D" id="2.60.40.1930">
    <property type="match status" value="1"/>
</dbReference>
<gene>
    <name evidence="4" type="ORF">DSOUD_0462</name>
</gene>
<evidence type="ECO:0000313" key="5">
    <source>
        <dbReference type="Proteomes" id="UP000057158"/>
    </source>
</evidence>
<dbReference type="Proteomes" id="UP000057158">
    <property type="component" value="Chromosome"/>
</dbReference>
<dbReference type="EMBL" id="CP010802">
    <property type="protein sequence ID" value="ALC15254.1"/>
    <property type="molecule type" value="Genomic_DNA"/>
</dbReference>
<feature type="domain" description="Alpha-2-macroglobulin" evidence="3">
    <location>
        <begin position="1206"/>
        <end position="1296"/>
    </location>
</feature>
<evidence type="ECO:0000313" key="4">
    <source>
        <dbReference type="EMBL" id="ALC15254.1"/>
    </source>
</evidence>
<dbReference type="Pfam" id="PF17973">
    <property type="entry name" value="bMG10"/>
    <property type="match status" value="1"/>
</dbReference>
<protein>
    <recommendedName>
        <fullName evidence="6">Large extracellular alpha-helical protein</fullName>
    </recommendedName>
</protein>
<dbReference type="InterPro" id="IPR008930">
    <property type="entry name" value="Terpenoid_cyclase/PrenylTrfase"/>
</dbReference>
<dbReference type="RefSeq" id="WP_053549478.1">
    <property type="nucleotide sequence ID" value="NZ_CP010802.1"/>
</dbReference>
<dbReference type="InterPro" id="IPR002890">
    <property type="entry name" value="MG2"/>
</dbReference>
<dbReference type="Pfam" id="PF00207">
    <property type="entry name" value="A2M"/>
    <property type="match status" value="1"/>
</dbReference>
<evidence type="ECO:0000256" key="1">
    <source>
        <dbReference type="ARBA" id="ARBA00010556"/>
    </source>
</evidence>
<reference evidence="4 5" key="1">
    <citation type="submission" date="2015-07" db="EMBL/GenBank/DDBJ databases">
        <title>Isolation and Genomic Characterization of a Novel Halophilic Metal-Reducing Deltaproteobacterium from the Deep Subsurface.</title>
        <authorList>
            <person name="Badalamenti J.P."/>
            <person name="Summers Z.M."/>
            <person name="Gralnick J.A."/>
            <person name="Bond D.R."/>
        </authorList>
    </citation>
    <scope>NUCLEOTIDE SEQUENCE [LARGE SCALE GENOMIC DNA]</scope>
    <source>
        <strain evidence="4 5">WTL</strain>
    </source>
</reference>
<dbReference type="GO" id="GO:0004866">
    <property type="term" value="F:endopeptidase inhibitor activity"/>
    <property type="evidence" value="ECO:0007669"/>
    <property type="project" value="InterPro"/>
</dbReference>
<evidence type="ECO:0000259" key="3">
    <source>
        <dbReference type="SMART" id="SM01360"/>
    </source>
</evidence>
<dbReference type="PANTHER" id="PTHR40094:SF1">
    <property type="entry name" value="UBIQUITIN DOMAIN-CONTAINING PROTEIN"/>
    <property type="match status" value="1"/>
</dbReference>
<dbReference type="SMART" id="SM01359">
    <property type="entry name" value="A2M_N_2"/>
    <property type="match status" value="1"/>
</dbReference>
<dbReference type="STRING" id="1603606.DSOUD_0462"/>
<evidence type="ECO:0000259" key="2">
    <source>
        <dbReference type="SMART" id="SM01359"/>
    </source>
</evidence>
<accession>A0A0M4CUM7</accession>
<dbReference type="SMART" id="SM01360">
    <property type="entry name" value="A2M"/>
    <property type="match status" value="1"/>
</dbReference>
<dbReference type="SUPFAM" id="SSF48239">
    <property type="entry name" value="Terpenoid cyclases/Protein prenyltransferases"/>
    <property type="match status" value="1"/>
</dbReference>
<organism evidence="4 5">
    <name type="scientific">Desulfuromonas soudanensis</name>
    <dbReference type="NCBI Taxonomy" id="1603606"/>
    <lineage>
        <taxon>Bacteria</taxon>
        <taxon>Pseudomonadati</taxon>
        <taxon>Thermodesulfobacteriota</taxon>
        <taxon>Desulfuromonadia</taxon>
        <taxon>Desulfuromonadales</taxon>
        <taxon>Desulfuromonadaceae</taxon>
        <taxon>Desulfuromonas</taxon>
    </lineage>
</organism>
<dbReference type="InterPro" id="IPR011625">
    <property type="entry name" value="A2M_N_BRD"/>
</dbReference>
<keyword evidence="5" id="KW-1185">Reference proteome</keyword>
<feature type="domain" description="Alpha-2-macroglobulin bait region" evidence="2">
    <location>
        <begin position="990"/>
        <end position="1145"/>
    </location>
</feature>
<sequence length="1928" mass="211922">MHLLRVLLTVLFLLALPQPLLAVFDSAEFNSGSGPLELLAINPGGEEVPPARQLVLRFSRPVVPVGRMERDAAEIPVTIDPELGCEWRWLDTSSLACQLGEKEAMRPATRYTVHVAPGIATEDGATLEQTVTHTFTTVRPRIVDTSFTAWRSPGMPILRVRFNQPVDVDSVARHLYFATAAEGRLGAEVSATRDGLPQPGVERTVWEFAKSLLDEAPRAGEIWYVAPQQEFPLDTGVELLIEPGVAAAGGPLPGNEQRSLVRFDTFPAFAYLGLACQDNAGKAVFFPAGSPPENGRFCSPHAPVSLRFSAPIAREVLRAGLKTLPPQTDKEETLAYRAEGGDYAVGWPHRSGEHYDEYFPFARPPYQPLTILAAAADLRDVFDRPLPQDIRQMFFTDHYRPDYSFGHGVSVLEKGVDSEVPIEIRNIERIDLQGSSLTASGKRDGLHNSLTFSEGVDTAFRVPLDLRRLLDAPSGAVAGAFSTVPAPRYVGNTSFFAQVTPFNLQVKFGHFNSLVWVTDYATGQPVVGARLSIYRAAWPGLTATPVVLAGGISDESGLVLLPGIEELDPDLHSLNSWRGNVLVVRCDKGEDLALMPLSNEFVNGNAYEGDGEENYSSLRRKFGHIHAWGTTAQGVYRAGDTIQYKLYLRNQDNRRFVAPPPAAKYTLKVVDPMDQTAFSVEDLTLSEFGAFSGEFTVPTNAPVGWYRFELTSDFGGEWQPMRVLVSDFTPAPFKVGTELDGELFRAGETVRVTTHARLHAGGPYADAGSRVTAQLTPTPFVSKDRLARDFDFDTWSGNTETQTVHQSEASLDSAGDLSTTFRVDTPQVLYGRLRVESAVRDDRGKFVAGEAGARFVGRTRFVGLRQSDWILQQGKPARIEALVVDEFGEPVTGTPVKLTVRVRVTTAARVKGAGNAYLTRYEHSWVDLESFDLPPGGAPASVSIVPDRPGLYEISATIADTAGRVHTTRIERWGTGSGAVLWEGANSSSLTIVPEKEELKVGDTARYLVQNPFPGCRALITVERYGILKSWVQTFDEGTAVIEVPVEPDYVPGFYLSVTVFSPRVDKPLENQVDLGKPAFRIGTVKTEVLDPYKELVVTATADREVYKPREKVTVDLQVAPRQQDADLGSTELAIVVLDEAVLDLIQGGRDYYDVYKGFYRLDGLDLRNFNLLMQLVGRQKFEKKGASPGGDGGGDLAMRSLFKFVAYWNPSVLTDADGKARVSFEVPDNLTGWRILALAVTPGDRMGLGDASFQVNRPTELRPALPNQVLSGDRFSAGFTVMNRTKAERTLTVKLTAEGAVAAPSTLELTVVAPPYKRVELRLPVEARGSGEIRLTARAYDKLDGDLTEATVPVRKQIVLETAATYGTTTAESVEEHIAVPQEIRTDVGSVSVVLAPTVIGNLLGAFDYLRDYPYICWEQKLTKGVMASHYVQLRPWLPADFSWPGAEGLPGETLSLAAAHQAPNGGMVYYVPQDEYVSPYLSAYTAIAFNWLRAAGHAIPAPVEEKLHGYLQELLRRDELPSFYDRGMASTVRAVALAALAPHGKVTRADLGRFRPHLVEMSLFGKAHYLQALLAVSGTEELRAEAARQILAHANQTGGKFIFSETLSDGYARIHASPLRENGAILSALLAYAETPDGARLVSDIPFKLVRTITQGRGQRDRWESTQENMFCMNALIEYSRLYEKETPAMKLTARLDGKEFGRAAFAAFTDPARTLERPLLPSDPGRSATVRLEKEGEGRLYYAARLTWAPLVLAAKPANAGIEIRREYSVERHGKWELLSSPMTIKSGELVRVDIYLSLPAARNFVVVDDPVPGGLEPVNRDLATTSNVDADKGEVPFAGGAFWFSRDDWHEYGYSFWSFYHRELRHHAARFYSEYLSAGNYHLSYVAQAIAPGEFTVLPVKAEEMYDPDVFGRGVPAVLKVEKE</sequence>
<dbReference type="InterPro" id="IPR001599">
    <property type="entry name" value="Macroglobln_a2"/>
</dbReference>
<dbReference type="KEGG" id="des:DSOUD_0462"/>
<dbReference type="Gene3D" id="2.60.40.3710">
    <property type="match status" value="1"/>
</dbReference>
<dbReference type="InterPro" id="IPR041246">
    <property type="entry name" value="Bact_MG10"/>
</dbReference>
<name>A0A0M4CUM7_9BACT</name>
<dbReference type="InterPro" id="IPR051802">
    <property type="entry name" value="YfhM-like"/>
</dbReference>
<proteinExistence type="inferred from homology"/>
<comment type="similarity">
    <text evidence="1">Belongs to the protease inhibitor I39 (alpha-2-macroglobulin) family. Bacterial alpha-2-macroglobulin subfamily.</text>
</comment>
<evidence type="ECO:0008006" key="6">
    <source>
        <dbReference type="Google" id="ProtNLM"/>
    </source>
</evidence>